<evidence type="ECO:0000256" key="2">
    <source>
        <dbReference type="ARBA" id="ARBA00008343"/>
    </source>
</evidence>
<dbReference type="AlphaFoldDB" id="A0A2W4WFS8"/>
<evidence type="ECO:0000256" key="8">
    <source>
        <dbReference type="ARBA" id="ARBA00023204"/>
    </source>
</evidence>
<evidence type="ECO:0000313" key="12">
    <source>
        <dbReference type="EMBL" id="PZO22981.1"/>
    </source>
</evidence>
<dbReference type="InterPro" id="IPR003651">
    <property type="entry name" value="Endonuclease3_FeS-loop_motif"/>
</dbReference>
<keyword evidence="3" id="KW-0479">Metal-binding</keyword>
<dbReference type="GO" id="GO:0006285">
    <property type="term" value="P:base-excision repair, AP site formation"/>
    <property type="evidence" value="ECO:0007669"/>
    <property type="project" value="TreeGrafter"/>
</dbReference>
<name>A0A2W4WFS8_9CYAN</name>
<dbReference type="CDD" id="cd00056">
    <property type="entry name" value="ENDO3c"/>
    <property type="match status" value="1"/>
</dbReference>
<dbReference type="PIRSF" id="PIRSF001435">
    <property type="entry name" value="Nth"/>
    <property type="match status" value="1"/>
</dbReference>
<proteinExistence type="inferred from homology"/>
<dbReference type="GO" id="GO:0000703">
    <property type="term" value="F:oxidized pyrimidine nucleobase lesion DNA N-glycosylase activity"/>
    <property type="evidence" value="ECO:0007669"/>
    <property type="project" value="TreeGrafter"/>
</dbReference>
<keyword evidence="4" id="KW-0227">DNA damage</keyword>
<dbReference type="GO" id="GO:0016829">
    <property type="term" value="F:lyase activity"/>
    <property type="evidence" value="ECO:0007669"/>
    <property type="project" value="UniProtKB-KW"/>
</dbReference>
<evidence type="ECO:0000256" key="7">
    <source>
        <dbReference type="ARBA" id="ARBA00023014"/>
    </source>
</evidence>
<accession>A0A2W4WFS8</accession>
<keyword evidence="9 12" id="KW-0456">Lyase</keyword>
<evidence type="ECO:0000256" key="5">
    <source>
        <dbReference type="ARBA" id="ARBA00022801"/>
    </source>
</evidence>
<comment type="caution">
    <text evidence="12">The sequence shown here is derived from an EMBL/GenBank/DDBJ whole genome shotgun (WGS) entry which is preliminary data.</text>
</comment>
<sequence>MSSTFDIDVAFLKLQEVMKAYPRAAMFQLAEEGYRSPFEQLISCMISIRTYDEVSLPVAKKLFDRANTPQAMSKLSLAEIEGLIRQSTFAERKAEQILAIAQKIVEKHNGELPCDAETLLAFKGVGPKCAHLTLGIACDQPYISVDIHVHWVMNRWGYVETKTPEKTTKALEEKLPSDYWVETNKLLMPFGKQICQARPKCGVCPLVEMCPRVGVA</sequence>
<dbReference type="SMART" id="SM00525">
    <property type="entry name" value="FES"/>
    <property type="match status" value="1"/>
</dbReference>
<keyword evidence="10" id="KW-0326">Glycosidase</keyword>
<dbReference type="GO" id="GO:0051539">
    <property type="term" value="F:4 iron, 4 sulfur cluster binding"/>
    <property type="evidence" value="ECO:0007669"/>
    <property type="project" value="InterPro"/>
</dbReference>
<reference evidence="13" key="1">
    <citation type="submission" date="2018-04" db="EMBL/GenBank/DDBJ databases">
        <authorList>
            <person name="Cornet L."/>
        </authorList>
    </citation>
    <scope>NUCLEOTIDE SEQUENCE [LARGE SCALE GENOMIC DNA]</scope>
</reference>
<dbReference type="Pfam" id="PF00730">
    <property type="entry name" value="HhH-GPD"/>
    <property type="match status" value="1"/>
</dbReference>
<dbReference type="SMART" id="SM00478">
    <property type="entry name" value="ENDO3c"/>
    <property type="match status" value="1"/>
</dbReference>
<dbReference type="Proteomes" id="UP000249354">
    <property type="component" value="Unassembled WGS sequence"/>
</dbReference>
<evidence type="ECO:0000256" key="9">
    <source>
        <dbReference type="ARBA" id="ARBA00023239"/>
    </source>
</evidence>
<feature type="domain" description="HhH-GPD" evidence="11">
    <location>
        <begin position="46"/>
        <end position="193"/>
    </location>
</feature>
<evidence type="ECO:0000256" key="3">
    <source>
        <dbReference type="ARBA" id="ARBA00022723"/>
    </source>
</evidence>
<reference evidence="12 13" key="2">
    <citation type="submission" date="2018-06" db="EMBL/GenBank/DDBJ databases">
        <title>Metagenomic assembly of (sub)arctic Cyanobacteria and their associated microbiome from non-axenic cultures.</title>
        <authorList>
            <person name="Baurain D."/>
        </authorList>
    </citation>
    <scope>NUCLEOTIDE SEQUENCE [LARGE SCALE GENOMIC DNA]</scope>
    <source>
        <strain evidence="12">ULC129bin1</strain>
    </source>
</reference>
<evidence type="ECO:0000256" key="6">
    <source>
        <dbReference type="ARBA" id="ARBA00023004"/>
    </source>
</evidence>
<organism evidence="12 13">
    <name type="scientific">Leptolyngbya foveolarum</name>
    <dbReference type="NCBI Taxonomy" id="47253"/>
    <lineage>
        <taxon>Bacteria</taxon>
        <taxon>Bacillati</taxon>
        <taxon>Cyanobacteriota</taxon>
        <taxon>Cyanophyceae</taxon>
        <taxon>Leptolyngbyales</taxon>
        <taxon>Leptolyngbyaceae</taxon>
        <taxon>Leptolyngbya group</taxon>
        <taxon>Leptolyngbya</taxon>
    </lineage>
</organism>
<dbReference type="PANTHER" id="PTHR43286:SF1">
    <property type="entry name" value="ENDONUCLEASE III-LIKE PROTEIN 1"/>
    <property type="match status" value="1"/>
</dbReference>
<gene>
    <name evidence="12" type="ORF">DCF25_01525</name>
</gene>
<dbReference type="InterPro" id="IPR011257">
    <property type="entry name" value="DNA_glycosylase"/>
</dbReference>
<evidence type="ECO:0000256" key="1">
    <source>
        <dbReference type="ARBA" id="ARBA00001966"/>
    </source>
</evidence>
<comment type="similarity">
    <text evidence="2">Belongs to the Nth/MutY family.</text>
</comment>
<evidence type="ECO:0000256" key="10">
    <source>
        <dbReference type="ARBA" id="ARBA00023295"/>
    </source>
</evidence>
<dbReference type="Gene3D" id="1.10.340.30">
    <property type="entry name" value="Hypothetical protein, domain 2"/>
    <property type="match status" value="1"/>
</dbReference>
<dbReference type="FunFam" id="1.10.340.30:FF:000001">
    <property type="entry name" value="Endonuclease III"/>
    <property type="match status" value="1"/>
</dbReference>
<comment type="cofactor">
    <cofactor evidence="1">
        <name>[4Fe-4S] cluster</name>
        <dbReference type="ChEBI" id="CHEBI:49883"/>
    </cofactor>
</comment>
<dbReference type="GO" id="GO:0003906">
    <property type="term" value="F:DNA-(apurinic or apyrimidinic site) endonuclease activity"/>
    <property type="evidence" value="ECO:0007669"/>
    <property type="project" value="TreeGrafter"/>
</dbReference>
<dbReference type="EMBL" id="QBMC01000005">
    <property type="protein sequence ID" value="PZO22981.1"/>
    <property type="molecule type" value="Genomic_DNA"/>
</dbReference>
<evidence type="ECO:0000259" key="11">
    <source>
        <dbReference type="SMART" id="SM00478"/>
    </source>
</evidence>
<keyword evidence="5" id="KW-0378">Hydrolase</keyword>
<dbReference type="InterPro" id="IPR023170">
    <property type="entry name" value="HhH_base_excis_C"/>
</dbReference>
<protein>
    <submittedName>
        <fullName evidence="12">DNA lyase</fullName>
    </submittedName>
</protein>
<evidence type="ECO:0000313" key="13">
    <source>
        <dbReference type="Proteomes" id="UP000249354"/>
    </source>
</evidence>
<dbReference type="Gene3D" id="1.10.1670.10">
    <property type="entry name" value="Helix-hairpin-Helix base-excision DNA repair enzymes (C-terminal)"/>
    <property type="match status" value="1"/>
</dbReference>
<dbReference type="InterPro" id="IPR003265">
    <property type="entry name" value="HhH-GPD_domain"/>
</dbReference>
<keyword evidence="6" id="KW-0408">Iron</keyword>
<evidence type="ECO:0000256" key="4">
    <source>
        <dbReference type="ARBA" id="ARBA00022763"/>
    </source>
</evidence>
<dbReference type="SUPFAM" id="SSF48150">
    <property type="entry name" value="DNA-glycosylase"/>
    <property type="match status" value="1"/>
</dbReference>
<dbReference type="GO" id="GO:0006289">
    <property type="term" value="P:nucleotide-excision repair"/>
    <property type="evidence" value="ECO:0007669"/>
    <property type="project" value="TreeGrafter"/>
</dbReference>
<keyword evidence="7" id="KW-0411">Iron-sulfur</keyword>
<keyword evidence="8" id="KW-0234">DNA repair</keyword>
<dbReference type="PANTHER" id="PTHR43286">
    <property type="entry name" value="ENDONUCLEASE III-LIKE PROTEIN 1"/>
    <property type="match status" value="1"/>
</dbReference>
<dbReference type="GO" id="GO:0046872">
    <property type="term" value="F:metal ion binding"/>
    <property type="evidence" value="ECO:0007669"/>
    <property type="project" value="UniProtKB-KW"/>
</dbReference>